<dbReference type="SUPFAM" id="SSF101601">
    <property type="entry name" value="Smp-1-like"/>
    <property type="match status" value="1"/>
</dbReference>
<accession>S9W3A7</accession>
<evidence type="ECO:0000256" key="1">
    <source>
        <dbReference type="SAM" id="MobiDB-lite"/>
    </source>
</evidence>
<dbReference type="PANTHER" id="PTHR47047">
    <property type="entry name" value="PUTATIVE-RELATED-RELATED"/>
    <property type="match status" value="1"/>
</dbReference>
<dbReference type="InterPro" id="IPR013780">
    <property type="entry name" value="Glyco_hydro_b"/>
</dbReference>
<name>S9W3A7_9TRYP</name>
<evidence type="ECO:0000259" key="2">
    <source>
        <dbReference type="Pfam" id="PF09149"/>
    </source>
</evidence>
<dbReference type="OrthoDB" id="242279at2759"/>
<protein>
    <submittedName>
        <fullName evidence="3">Calpain-like cysteine peptidase</fullName>
    </submittedName>
</protein>
<feature type="region of interest" description="Disordered" evidence="1">
    <location>
        <begin position="1"/>
        <end position="21"/>
    </location>
</feature>
<feature type="compositionally biased region" description="Basic and acidic residues" evidence="1">
    <location>
        <begin position="1"/>
        <end position="18"/>
    </location>
</feature>
<gene>
    <name evidence="3" type="ORF">STCU_01935</name>
</gene>
<dbReference type="Proteomes" id="UP000015354">
    <property type="component" value="Unassembled WGS sequence"/>
</dbReference>
<evidence type="ECO:0000313" key="4">
    <source>
        <dbReference type="Proteomes" id="UP000015354"/>
    </source>
</evidence>
<dbReference type="PANTHER" id="PTHR47047:SF9">
    <property type="entry name" value="DUF1935 DOMAIN-CONTAINING PROTEIN"/>
    <property type="match status" value="1"/>
</dbReference>
<proteinExistence type="predicted"/>
<feature type="domain" description="DUF1935" evidence="2">
    <location>
        <begin position="26"/>
        <end position="112"/>
    </location>
</feature>
<evidence type="ECO:0000313" key="3">
    <source>
        <dbReference type="EMBL" id="EPY33831.1"/>
    </source>
</evidence>
<dbReference type="EMBL" id="ATMH01001935">
    <property type="protein sequence ID" value="EPY33831.1"/>
    <property type="molecule type" value="Genomic_DNA"/>
</dbReference>
<keyword evidence="4" id="KW-1185">Reference proteome</keyword>
<dbReference type="InterPro" id="IPR036310">
    <property type="entry name" value="Smp-1-like_sf"/>
</dbReference>
<comment type="caution">
    <text evidence="3">The sequence shown here is derived from an EMBL/GenBank/DDBJ whole genome shotgun (WGS) entry which is preliminary data.</text>
</comment>
<dbReference type="AlphaFoldDB" id="S9W3A7"/>
<dbReference type="Gene3D" id="2.60.40.1180">
    <property type="entry name" value="Golgi alpha-mannosidase II"/>
    <property type="match status" value="1"/>
</dbReference>
<sequence>MTIKDSRDARRKGEDRPRRLSVASPPGYLFRLVDRQQSRWYFYNDTKDYVMVVNGYFGARNTMRALQPARMWRELPSGLLLMEVVVEPLQTAGFLEGDINDGFDLRFRAVPVKEAGTLIA</sequence>
<organism evidence="3 4">
    <name type="scientific">Strigomonas culicis</name>
    <dbReference type="NCBI Taxonomy" id="28005"/>
    <lineage>
        <taxon>Eukaryota</taxon>
        <taxon>Discoba</taxon>
        <taxon>Euglenozoa</taxon>
        <taxon>Kinetoplastea</taxon>
        <taxon>Metakinetoplastina</taxon>
        <taxon>Trypanosomatida</taxon>
        <taxon>Trypanosomatidae</taxon>
        <taxon>Strigomonadinae</taxon>
        <taxon>Strigomonas</taxon>
    </lineage>
</organism>
<dbReference type="InterPro" id="IPR015232">
    <property type="entry name" value="DUF1935"/>
</dbReference>
<dbReference type="Pfam" id="PF09149">
    <property type="entry name" value="DUF1935"/>
    <property type="match status" value="1"/>
</dbReference>
<reference evidence="3 4" key="1">
    <citation type="journal article" date="2013" name="PLoS ONE">
        <title>Predicting the Proteins of Angomonas deanei, Strigomonas culicis and Their Respective Endosymbionts Reveals New Aspects of the Trypanosomatidae Family.</title>
        <authorList>
            <person name="Motta M.C."/>
            <person name="Martins A.C."/>
            <person name="de Souza S.S."/>
            <person name="Catta-Preta C.M."/>
            <person name="Silva R."/>
            <person name="Klein C.C."/>
            <person name="de Almeida L.G."/>
            <person name="de Lima Cunha O."/>
            <person name="Ciapina L.P."/>
            <person name="Brocchi M."/>
            <person name="Colabardini A.C."/>
            <person name="de Araujo Lima B."/>
            <person name="Machado C.R."/>
            <person name="de Almeida Soares C.M."/>
            <person name="Probst C.M."/>
            <person name="de Menezes C.B."/>
            <person name="Thompson C.E."/>
            <person name="Bartholomeu D.C."/>
            <person name="Gradia D.F."/>
            <person name="Pavoni D.P."/>
            <person name="Grisard E.C."/>
            <person name="Fantinatti-Garboggini F."/>
            <person name="Marchini F.K."/>
            <person name="Rodrigues-Luiz G.F."/>
            <person name="Wagner G."/>
            <person name="Goldman G.H."/>
            <person name="Fietto J.L."/>
            <person name="Elias M.C."/>
            <person name="Goldman M.H."/>
            <person name="Sagot M.F."/>
            <person name="Pereira M."/>
            <person name="Stoco P.H."/>
            <person name="de Mendonca-Neto R.P."/>
            <person name="Teixeira S.M."/>
            <person name="Maciel T.E."/>
            <person name="de Oliveira Mendes T.A."/>
            <person name="Urmenyi T.P."/>
            <person name="de Souza W."/>
            <person name="Schenkman S."/>
            <person name="de Vasconcelos A.T."/>
        </authorList>
    </citation>
    <scope>NUCLEOTIDE SEQUENCE [LARGE SCALE GENOMIC DNA]</scope>
</reference>